<keyword evidence="3" id="KW-0963">Cytoplasm</keyword>
<name>A0ABX8RBJ4_9CLOT</name>
<dbReference type="NCBIfam" id="TIGR00125">
    <property type="entry name" value="cyt_tran_rel"/>
    <property type="match status" value="1"/>
</dbReference>
<dbReference type="GO" id="GO:0016874">
    <property type="term" value="F:ligase activity"/>
    <property type="evidence" value="ECO:0007669"/>
    <property type="project" value="UniProtKB-KW"/>
</dbReference>
<comment type="subcellular location">
    <subcellularLocation>
        <location evidence="3">Cytoplasm</location>
    </subcellularLocation>
</comment>
<feature type="binding site" evidence="3">
    <location>
        <position position="61"/>
    </location>
    <ligand>
        <name>(R)-pantoate</name>
        <dbReference type="ChEBI" id="CHEBI:15980"/>
    </ligand>
</feature>
<dbReference type="PANTHER" id="PTHR21299:SF1">
    <property type="entry name" value="PANTOATE--BETA-ALANINE LIGASE"/>
    <property type="match status" value="1"/>
</dbReference>
<dbReference type="CDD" id="cd00560">
    <property type="entry name" value="PanC"/>
    <property type="match status" value="1"/>
</dbReference>
<dbReference type="RefSeq" id="WP_218283120.1">
    <property type="nucleotide sequence ID" value="NZ_CP078093.1"/>
</dbReference>
<comment type="function">
    <text evidence="3">Catalyzes the condensation of pantoate with beta-alanine in an ATP-dependent reaction via a pantoyl-adenylate intermediate.</text>
</comment>
<keyword evidence="3" id="KW-0566">Pantothenate biosynthesis</keyword>
<gene>
    <name evidence="3 4" type="primary">panC</name>
    <name evidence="4" type="ORF">KVH43_01220</name>
</gene>
<feature type="binding site" evidence="3">
    <location>
        <position position="61"/>
    </location>
    <ligand>
        <name>beta-alanine</name>
        <dbReference type="ChEBI" id="CHEBI:57966"/>
    </ligand>
</feature>
<reference evidence="4" key="1">
    <citation type="submission" date="2021-07" db="EMBL/GenBank/DDBJ databases">
        <title>Complete genome sequence of Crassaminicella sp. 143-21, isolated from a deep-sea hydrothermal vent.</title>
        <authorList>
            <person name="Li X."/>
        </authorList>
    </citation>
    <scope>NUCLEOTIDE SEQUENCE</scope>
    <source>
        <strain evidence="4">143-21</strain>
    </source>
</reference>
<comment type="similarity">
    <text evidence="3">Belongs to the pantothenate synthetase family.</text>
</comment>
<dbReference type="Pfam" id="PF02569">
    <property type="entry name" value="Pantoate_ligase"/>
    <property type="match status" value="1"/>
</dbReference>
<dbReference type="InterPro" id="IPR004821">
    <property type="entry name" value="Cyt_trans-like"/>
</dbReference>
<comment type="pathway">
    <text evidence="3">Cofactor biosynthesis; (R)-pantothenate biosynthesis; (R)-pantothenate from (R)-pantoate and beta-alanine: step 1/1.</text>
</comment>
<feature type="binding site" evidence="3">
    <location>
        <begin position="184"/>
        <end position="187"/>
    </location>
    <ligand>
        <name>ATP</name>
        <dbReference type="ChEBI" id="CHEBI:30616"/>
    </ligand>
</feature>
<feature type="binding site" evidence="3">
    <location>
        <position position="153"/>
    </location>
    <ligand>
        <name>(R)-pantoate</name>
        <dbReference type="ChEBI" id="CHEBI:15980"/>
    </ligand>
</feature>
<protein>
    <recommendedName>
        <fullName evidence="3">Pantothenate synthetase</fullName>
        <shortName evidence="3">PS</shortName>
        <ecNumber evidence="3">6.3.2.1</ecNumber>
    </recommendedName>
    <alternativeName>
        <fullName evidence="3">Pantoate--beta-alanine ligase</fullName>
    </alternativeName>
    <alternativeName>
        <fullName evidence="3">Pantoate-activating enzyme</fullName>
    </alternativeName>
</protein>
<evidence type="ECO:0000256" key="3">
    <source>
        <dbReference type="HAMAP-Rule" id="MF_00158"/>
    </source>
</evidence>
<evidence type="ECO:0000256" key="2">
    <source>
        <dbReference type="ARBA" id="ARBA00022840"/>
    </source>
</evidence>
<feature type="active site" description="Proton donor" evidence="3">
    <location>
        <position position="37"/>
    </location>
</feature>
<feature type="binding site" evidence="3">
    <location>
        <begin position="30"/>
        <end position="37"/>
    </location>
    <ligand>
        <name>ATP</name>
        <dbReference type="ChEBI" id="CHEBI:30616"/>
    </ligand>
</feature>
<evidence type="ECO:0000313" key="4">
    <source>
        <dbReference type="EMBL" id="QXM06424.1"/>
    </source>
</evidence>
<dbReference type="PANTHER" id="PTHR21299">
    <property type="entry name" value="CYTIDYLATE KINASE/PANTOATE-BETA-ALANINE LIGASE"/>
    <property type="match status" value="1"/>
</dbReference>
<dbReference type="InterPro" id="IPR003721">
    <property type="entry name" value="Pantoate_ligase"/>
</dbReference>
<dbReference type="EC" id="6.3.2.1" evidence="3"/>
<keyword evidence="1 3" id="KW-0547">Nucleotide-binding</keyword>
<sequence>MFVVETVKEIREIIKKEKREGKKIGLVPTMGYLHEGHLSLIRKAKEENDFVVVSVFVNPTQFGEGEDYESYPRELERDSKLSQSAGADILFHPSVAEMYPKGYNTYVETYKITDKLCGVSRPGHFKGVTTVVCKLFNIVAPHRAYFGQKDAQQVVVIKQMVRDLNMDIEIIPCPIVREEDGLALSSRNTYLSQEERRSALILSKSLFKAKDMIENGERDALKIKEFIVNNIKTEPLANIDYVEVVDAENLEDIKILNGEVLIALAVKFGNTRLIDNICIKIS</sequence>
<feature type="binding site" evidence="3">
    <location>
        <begin position="147"/>
        <end position="150"/>
    </location>
    <ligand>
        <name>ATP</name>
        <dbReference type="ChEBI" id="CHEBI:30616"/>
    </ligand>
</feature>
<feature type="binding site" evidence="3">
    <location>
        <position position="176"/>
    </location>
    <ligand>
        <name>ATP</name>
        <dbReference type="ChEBI" id="CHEBI:30616"/>
    </ligand>
</feature>
<dbReference type="HAMAP" id="MF_00158">
    <property type="entry name" value="PanC"/>
    <property type="match status" value="1"/>
</dbReference>
<comment type="catalytic activity">
    <reaction evidence="3">
        <text>(R)-pantoate + beta-alanine + ATP = (R)-pantothenate + AMP + diphosphate + H(+)</text>
        <dbReference type="Rhea" id="RHEA:10912"/>
        <dbReference type="ChEBI" id="CHEBI:15378"/>
        <dbReference type="ChEBI" id="CHEBI:15980"/>
        <dbReference type="ChEBI" id="CHEBI:29032"/>
        <dbReference type="ChEBI" id="CHEBI:30616"/>
        <dbReference type="ChEBI" id="CHEBI:33019"/>
        <dbReference type="ChEBI" id="CHEBI:57966"/>
        <dbReference type="ChEBI" id="CHEBI:456215"/>
        <dbReference type="EC" id="6.3.2.1"/>
    </reaction>
</comment>
<accession>A0ABX8RBJ4</accession>
<proteinExistence type="inferred from homology"/>
<dbReference type="NCBIfam" id="TIGR00018">
    <property type="entry name" value="panC"/>
    <property type="match status" value="1"/>
</dbReference>
<evidence type="ECO:0000313" key="5">
    <source>
        <dbReference type="Proteomes" id="UP000886818"/>
    </source>
</evidence>
<evidence type="ECO:0000256" key="1">
    <source>
        <dbReference type="ARBA" id="ARBA00022741"/>
    </source>
</evidence>
<organism evidence="4 5">
    <name type="scientific">Crassaminicella indica</name>
    <dbReference type="NCBI Taxonomy" id="2855394"/>
    <lineage>
        <taxon>Bacteria</taxon>
        <taxon>Bacillati</taxon>
        <taxon>Bacillota</taxon>
        <taxon>Clostridia</taxon>
        <taxon>Eubacteriales</taxon>
        <taxon>Clostridiaceae</taxon>
        <taxon>Crassaminicella</taxon>
    </lineage>
</organism>
<keyword evidence="2 3" id="KW-0067">ATP-binding</keyword>
<keyword evidence="5" id="KW-1185">Reference proteome</keyword>
<dbReference type="EMBL" id="CP078093">
    <property type="protein sequence ID" value="QXM06424.1"/>
    <property type="molecule type" value="Genomic_DNA"/>
</dbReference>
<comment type="subunit">
    <text evidence="3">Homodimer.</text>
</comment>
<dbReference type="Proteomes" id="UP000886818">
    <property type="component" value="Chromosome"/>
</dbReference>
<keyword evidence="3 4" id="KW-0436">Ligase</keyword>
<comment type="miscellaneous">
    <text evidence="3">The reaction proceeds by a bi uni uni bi ping pong mechanism.</text>
</comment>